<reference evidence="2" key="1">
    <citation type="submission" date="2022-08" db="EMBL/GenBank/DDBJ databases">
        <title>A Global Phylogenomic Analysis of the Shiitake Genus Lentinula.</title>
        <authorList>
            <consortium name="DOE Joint Genome Institute"/>
            <person name="Sierra-Patev S."/>
            <person name="Min B."/>
            <person name="Naranjo-Ortiz M."/>
            <person name="Looney B."/>
            <person name="Konkel Z."/>
            <person name="Slot J.C."/>
            <person name="Sakamoto Y."/>
            <person name="Steenwyk J.L."/>
            <person name="Rokas A."/>
            <person name="Carro J."/>
            <person name="Camarero S."/>
            <person name="Ferreira P."/>
            <person name="Molpeceres G."/>
            <person name="Ruiz-Duenas F.J."/>
            <person name="Serrano A."/>
            <person name="Henrissat B."/>
            <person name="Drula E."/>
            <person name="Hughes K.W."/>
            <person name="Mata J.L."/>
            <person name="Ishikawa N.K."/>
            <person name="Vargas-Isla R."/>
            <person name="Ushijima S."/>
            <person name="Smith C.A."/>
            <person name="Ahrendt S."/>
            <person name="Andreopoulos W."/>
            <person name="He G."/>
            <person name="Labutti K."/>
            <person name="Lipzen A."/>
            <person name="Ng V."/>
            <person name="Riley R."/>
            <person name="Sandor L."/>
            <person name="Barry K."/>
            <person name="Martinez A.T."/>
            <person name="Xiao Y."/>
            <person name="Gibbons J.G."/>
            <person name="Terashima K."/>
            <person name="Grigoriev I.V."/>
            <person name="Hibbett D.S."/>
        </authorList>
    </citation>
    <scope>NUCLEOTIDE SEQUENCE</scope>
    <source>
        <strain evidence="2">JLM2183</strain>
    </source>
</reference>
<gene>
    <name evidence="2" type="ORF">J3R30DRAFT_673894</name>
</gene>
<dbReference type="EMBL" id="JAOTPV010000016">
    <property type="protein sequence ID" value="KAJ4474403.1"/>
    <property type="molecule type" value="Genomic_DNA"/>
</dbReference>
<dbReference type="Proteomes" id="UP001150266">
    <property type="component" value="Unassembled WGS sequence"/>
</dbReference>
<protein>
    <submittedName>
        <fullName evidence="2">Uncharacterized protein</fullName>
    </submittedName>
</protein>
<proteinExistence type="predicted"/>
<comment type="caution">
    <text evidence="2">The sequence shown here is derived from an EMBL/GenBank/DDBJ whole genome shotgun (WGS) entry which is preliminary data.</text>
</comment>
<accession>A0A9W9DK16</accession>
<dbReference type="OrthoDB" id="202672at2759"/>
<sequence>MIRDIPSNYPPARPDLKAFRPPDKSRSKLAYLAWRVQMWVEGTVGLAVLEPCEKILLCTIRFLFLDTL</sequence>
<evidence type="ECO:0000313" key="2">
    <source>
        <dbReference type="EMBL" id="KAJ4474403.1"/>
    </source>
</evidence>
<name>A0A9W9DK16_9AGAR</name>
<feature type="region of interest" description="Disordered" evidence="1">
    <location>
        <begin position="1"/>
        <end position="22"/>
    </location>
</feature>
<evidence type="ECO:0000313" key="3">
    <source>
        <dbReference type="Proteomes" id="UP001150266"/>
    </source>
</evidence>
<keyword evidence="3" id="KW-1185">Reference proteome</keyword>
<organism evidence="2 3">
    <name type="scientific">Lentinula aciculospora</name>
    <dbReference type="NCBI Taxonomy" id="153920"/>
    <lineage>
        <taxon>Eukaryota</taxon>
        <taxon>Fungi</taxon>
        <taxon>Dikarya</taxon>
        <taxon>Basidiomycota</taxon>
        <taxon>Agaricomycotina</taxon>
        <taxon>Agaricomycetes</taxon>
        <taxon>Agaricomycetidae</taxon>
        <taxon>Agaricales</taxon>
        <taxon>Marasmiineae</taxon>
        <taxon>Omphalotaceae</taxon>
        <taxon>Lentinula</taxon>
    </lineage>
</organism>
<evidence type="ECO:0000256" key="1">
    <source>
        <dbReference type="SAM" id="MobiDB-lite"/>
    </source>
</evidence>
<dbReference type="AlphaFoldDB" id="A0A9W9DK16"/>